<protein>
    <recommendedName>
        <fullName evidence="5">Secreted protein</fullName>
    </recommendedName>
</protein>
<sequence>MFSSSFLLLILLEAFIVDIDLVAGSFTGKSIRWALRSKAMDGCVPAKVVVCVGSEMWIGRFAKEGTLPHLGYRFPRPQIRRDPCFWDPNAPCRYHFPQPSSERTSKGRKGKLGERKEPHSCRTRCFMSWQPKTKEASICDCECGFEYDVSGNSINLLVGWCCRVNIHPWPRIENGVVSMLAWRPPNEGRSALVSLINAGAPDLRLPCLSVLRCAQCTARQLPGHSFKTERWPCVHGPLTLLRTLLVLSKFPLRRGLLISSTHDLS</sequence>
<name>A0AAE0N769_9PEZI</name>
<keyword evidence="4" id="KW-1185">Reference proteome</keyword>
<comment type="caution">
    <text evidence="3">The sequence shown here is derived from an EMBL/GenBank/DDBJ whole genome shotgun (WGS) entry which is preliminary data.</text>
</comment>
<feature type="chain" id="PRO_5042216453" description="Secreted protein" evidence="2">
    <location>
        <begin position="25"/>
        <end position="265"/>
    </location>
</feature>
<gene>
    <name evidence="3" type="ORF">B0T24DRAFT_257720</name>
</gene>
<evidence type="ECO:0000313" key="3">
    <source>
        <dbReference type="EMBL" id="KAK3373347.1"/>
    </source>
</evidence>
<evidence type="ECO:0000256" key="1">
    <source>
        <dbReference type="SAM" id="MobiDB-lite"/>
    </source>
</evidence>
<organism evidence="3 4">
    <name type="scientific">Lasiosphaeria ovina</name>
    <dbReference type="NCBI Taxonomy" id="92902"/>
    <lineage>
        <taxon>Eukaryota</taxon>
        <taxon>Fungi</taxon>
        <taxon>Dikarya</taxon>
        <taxon>Ascomycota</taxon>
        <taxon>Pezizomycotina</taxon>
        <taxon>Sordariomycetes</taxon>
        <taxon>Sordariomycetidae</taxon>
        <taxon>Sordariales</taxon>
        <taxon>Lasiosphaeriaceae</taxon>
        <taxon>Lasiosphaeria</taxon>
    </lineage>
</organism>
<keyword evidence="2" id="KW-0732">Signal</keyword>
<reference evidence="3" key="2">
    <citation type="submission" date="2023-06" db="EMBL/GenBank/DDBJ databases">
        <authorList>
            <consortium name="Lawrence Berkeley National Laboratory"/>
            <person name="Haridas S."/>
            <person name="Hensen N."/>
            <person name="Bonometti L."/>
            <person name="Westerberg I."/>
            <person name="Brannstrom I.O."/>
            <person name="Guillou S."/>
            <person name="Cros-Aarteil S."/>
            <person name="Calhoun S."/>
            <person name="Kuo A."/>
            <person name="Mondo S."/>
            <person name="Pangilinan J."/>
            <person name="Riley R."/>
            <person name="Labutti K."/>
            <person name="Andreopoulos B."/>
            <person name="Lipzen A."/>
            <person name="Chen C."/>
            <person name="Yanf M."/>
            <person name="Daum C."/>
            <person name="Ng V."/>
            <person name="Clum A."/>
            <person name="Steindorff A."/>
            <person name="Ohm R."/>
            <person name="Martin F."/>
            <person name="Silar P."/>
            <person name="Natvig D."/>
            <person name="Lalanne C."/>
            <person name="Gautier V."/>
            <person name="Ament-Velasquez S.L."/>
            <person name="Kruys A."/>
            <person name="Hutchinson M.I."/>
            <person name="Powell A.J."/>
            <person name="Barry K."/>
            <person name="Miller A.N."/>
            <person name="Grigoriev I.V."/>
            <person name="Debuchy R."/>
            <person name="Gladieux P."/>
            <person name="Thoren M.H."/>
            <person name="Johannesson H."/>
        </authorList>
    </citation>
    <scope>NUCLEOTIDE SEQUENCE</scope>
    <source>
        <strain evidence="3">CBS 958.72</strain>
    </source>
</reference>
<evidence type="ECO:0000313" key="4">
    <source>
        <dbReference type="Proteomes" id="UP001287356"/>
    </source>
</evidence>
<evidence type="ECO:0008006" key="5">
    <source>
        <dbReference type="Google" id="ProtNLM"/>
    </source>
</evidence>
<feature type="region of interest" description="Disordered" evidence="1">
    <location>
        <begin position="96"/>
        <end position="116"/>
    </location>
</feature>
<feature type="signal peptide" evidence="2">
    <location>
        <begin position="1"/>
        <end position="24"/>
    </location>
</feature>
<dbReference type="EMBL" id="JAULSN010000004">
    <property type="protein sequence ID" value="KAK3373347.1"/>
    <property type="molecule type" value="Genomic_DNA"/>
</dbReference>
<reference evidence="3" key="1">
    <citation type="journal article" date="2023" name="Mol. Phylogenet. Evol.">
        <title>Genome-scale phylogeny and comparative genomics of the fungal order Sordariales.</title>
        <authorList>
            <person name="Hensen N."/>
            <person name="Bonometti L."/>
            <person name="Westerberg I."/>
            <person name="Brannstrom I.O."/>
            <person name="Guillou S."/>
            <person name="Cros-Aarteil S."/>
            <person name="Calhoun S."/>
            <person name="Haridas S."/>
            <person name="Kuo A."/>
            <person name="Mondo S."/>
            <person name="Pangilinan J."/>
            <person name="Riley R."/>
            <person name="LaButti K."/>
            <person name="Andreopoulos B."/>
            <person name="Lipzen A."/>
            <person name="Chen C."/>
            <person name="Yan M."/>
            <person name="Daum C."/>
            <person name="Ng V."/>
            <person name="Clum A."/>
            <person name="Steindorff A."/>
            <person name="Ohm R.A."/>
            <person name="Martin F."/>
            <person name="Silar P."/>
            <person name="Natvig D.O."/>
            <person name="Lalanne C."/>
            <person name="Gautier V."/>
            <person name="Ament-Velasquez S.L."/>
            <person name="Kruys A."/>
            <person name="Hutchinson M.I."/>
            <person name="Powell A.J."/>
            <person name="Barry K."/>
            <person name="Miller A.N."/>
            <person name="Grigoriev I.V."/>
            <person name="Debuchy R."/>
            <person name="Gladieux P."/>
            <person name="Hiltunen Thoren M."/>
            <person name="Johannesson H."/>
        </authorList>
    </citation>
    <scope>NUCLEOTIDE SEQUENCE</scope>
    <source>
        <strain evidence="3">CBS 958.72</strain>
    </source>
</reference>
<proteinExistence type="predicted"/>
<accession>A0AAE0N769</accession>
<evidence type="ECO:0000256" key="2">
    <source>
        <dbReference type="SAM" id="SignalP"/>
    </source>
</evidence>
<dbReference type="AlphaFoldDB" id="A0AAE0N769"/>
<dbReference type="Proteomes" id="UP001287356">
    <property type="component" value="Unassembled WGS sequence"/>
</dbReference>